<reference evidence="2" key="1">
    <citation type="submission" date="2023-05" db="EMBL/GenBank/DDBJ databases">
        <title>Nepenthes gracilis genome sequencing.</title>
        <authorList>
            <person name="Fukushima K."/>
        </authorList>
    </citation>
    <scope>NUCLEOTIDE SEQUENCE</scope>
    <source>
        <strain evidence="2">SING2019-196</strain>
    </source>
</reference>
<organism evidence="2 3">
    <name type="scientific">Nepenthes gracilis</name>
    <name type="common">Slender pitcher plant</name>
    <dbReference type="NCBI Taxonomy" id="150966"/>
    <lineage>
        <taxon>Eukaryota</taxon>
        <taxon>Viridiplantae</taxon>
        <taxon>Streptophyta</taxon>
        <taxon>Embryophyta</taxon>
        <taxon>Tracheophyta</taxon>
        <taxon>Spermatophyta</taxon>
        <taxon>Magnoliopsida</taxon>
        <taxon>eudicotyledons</taxon>
        <taxon>Gunneridae</taxon>
        <taxon>Pentapetalae</taxon>
        <taxon>Caryophyllales</taxon>
        <taxon>Nepenthaceae</taxon>
        <taxon>Nepenthes</taxon>
    </lineage>
</organism>
<evidence type="ECO:0000256" key="1">
    <source>
        <dbReference type="SAM" id="MobiDB-lite"/>
    </source>
</evidence>
<dbReference type="AlphaFoldDB" id="A0AAD3T2Z1"/>
<accession>A0AAD3T2Z1</accession>
<evidence type="ECO:0000313" key="3">
    <source>
        <dbReference type="Proteomes" id="UP001279734"/>
    </source>
</evidence>
<feature type="region of interest" description="Disordered" evidence="1">
    <location>
        <begin position="35"/>
        <end position="64"/>
    </location>
</feature>
<sequence>MGNAPCTMDMPIHSLNIAERDDDTVLKVNSIDALEAEHSPQAGSSNQIEAMDNEGGNENDPRCLLLGKPLPGMLTFDSMLDKLRHNIIHMGKVMGVYGEGIVKGSSMNMQVQADPPLKIVSSSRERGDISTH</sequence>
<dbReference type="EMBL" id="BSYO01000025">
    <property type="protein sequence ID" value="GMH22668.1"/>
    <property type="molecule type" value="Genomic_DNA"/>
</dbReference>
<gene>
    <name evidence="2" type="ORF">Nepgr_024511</name>
</gene>
<keyword evidence="3" id="KW-1185">Reference proteome</keyword>
<protein>
    <submittedName>
        <fullName evidence="2">Uncharacterized protein</fullName>
    </submittedName>
</protein>
<proteinExistence type="predicted"/>
<dbReference type="Proteomes" id="UP001279734">
    <property type="component" value="Unassembled WGS sequence"/>
</dbReference>
<evidence type="ECO:0000313" key="2">
    <source>
        <dbReference type="EMBL" id="GMH22668.1"/>
    </source>
</evidence>
<name>A0AAD3T2Z1_NEPGR</name>
<comment type="caution">
    <text evidence="2">The sequence shown here is derived from an EMBL/GenBank/DDBJ whole genome shotgun (WGS) entry which is preliminary data.</text>
</comment>